<feature type="non-terminal residue" evidence="18">
    <location>
        <position position="1"/>
    </location>
</feature>
<dbReference type="GO" id="GO:0050353">
    <property type="term" value="F:trimethyllysine dioxygenase activity"/>
    <property type="evidence" value="ECO:0007669"/>
    <property type="project" value="UniProtKB-EC"/>
</dbReference>
<dbReference type="Pfam" id="PF02668">
    <property type="entry name" value="TauD"/>
    <property type="match status" value="1"/>
</dbReference>
<evidence type="ECO:0000256" key="1">
    <source>
        <dbReference type="ARBA" id="ARBA00001954"/>
    </source>
</evidence>
<evidence type="ECO:0000256" key="3">
    <source>
        <dbReference type="ARBA" id="ARBA00005022"/>
    </source>
</evidence>
<feature type="domain" description="Gamma-butyrobetaine hydroxylase-like N-terminal" evidence="17">
    <location>
        <begin position="2"/>
        <end position="56"/>
    </location>
</feature>
<dbReference type="EMBL" id="LAEV01002315">
    <property type="protein sequence ID" value="KKA25982.1"/>
    <property type="molecule type" value="Genomic_DNA"/>
</dbReference>
<accession>A0A0F4Z652</accession>
<dbReference type="Pfam" id="PF06155">
    <property type="entry name" value="GBBH-like_N"/>
    <property type="match status" value="1"/>
</dbReference>
<evidence type="ECO:0000256" key="15">
    <source>
        <dbReference type="ARBA" id="ARBA00049334"/>
    </source>
</evidence>
<keyword evidence="19" id="KW-1185">Reference proteome</keyword>
<evidence type="ECO:0000256" key="9">
    <source>
        <dbReference type="ARBA" id="ARBA00023002"/>
    </source>
</evidence>
<dbReference type="GO" id="GO:0005739">
    <property type="term" value="C:mitochondrion"/>
    <property type="evidence" value="ECO:0007669"/>
    <property type="project" value="TreeGrafter"/>
</dbReference>
<evidence type="ECO:0000256" key="13">
    <source>
        <dbReference type="ARBA" id="ARBA00032283"/>
    </source>
</evidence>
<evidence type="ECO:0000256" key="2">
    <source>
        <dbReference type="ARBA" id="ARBA00001961"/>
    </source>
</evidence>
<dbReference type="InterPro" id="IPR012776">
    <property type="entry name" value="Trimethyllysine_dOase"/>
</dbReference>
<dbReference type="Gene3D" id="3.30.2020.30">
    <property type="match status" value="1"/>
</dbReference>
<dbReference type="OrthoDB" id="408743at2759"/>
<dbReference type="SUPFAM" id="SSF51197">
    <property type="entry name" value="Clavaminate synthase-like"/>
    <property type="match status" value="1"/>
</dbReference>
<evidence type="ECO:0000256" key="4">
    <source>
        <dbReference type="ARBA" id="ARBA00008654"/>
    </source>
</evidence>
<evidence type="ECO:0000256" key="11">
    <source>
        <dbReference type="ARBA" id="ARBA00030363"/>
    </source>
</evidence>
<dbReference type="CDD" id="cd00250">
    <property type="entry name" value="CAS_like"/>
    <property type="match status" value="1"/>
</dbReference>
<feature type="domain" description="TauD/TfdA-like" evidence="16">
    <location>
        <begin position="82"/>
        <end position="328"/>
    </location>
</feature>
<evidence type="ECO:0000256" key="7">
    <source>
        <dbReference type="ARBA" id="ARBA00022873"/>
    </source>
</evidence>
<evidence type="ECO:0000256" key="10">
    <source>
        <dbReference type="ARBA" id="ARBA00023004"/>
    </source>
</evidence>
<dbReference type="InterPro" id="IPR038492">
    <property type="entry name" value="GBBH-like_N_sf"/>
</dbReference>
<keyword evidence="6" id="KW-0479">Metal-binding</keyword>
<proteinExistence type="inferred from homology"/>
<dbReference type="Gene3D" id="3.60.130.10">
    <property type="entry name" value="Clavaminate synthase-like"/>
    <property type="match status" value="1"/>
</dbReference>
<dbReference type="InterPro" id="IPR003819">
    <property type="entry name" value="TauD/TfdA-like"/>
</dbReference>
<keyword evidence="7" id="KW-0124">Carnitine biosynthesis</keyword>
<comment type="function">
    <text evidence="14">Converts trimethyllysine (TML) into hydroxytrimethyllysine (HTML).</text>
</comment>
<keyword evidence="10" id="KW-0408">Iron</keyword>
<dbReference type="InterPro" id="IPR050411">
    <property type="entry name" value="AlphaKG_dependent_hydroxylases"/>
</dbReference>
<evidence type="ECO:0000313" key="19">
    <source>
        <dbReference type="Proteomes" id="UP000033483"/>
    </source>
</evidence>
<evidence type="ECO:0000256" key="14">
    <source>
        <dbReference type="ARBA" id="ARBA00046008"/>
    </source>
</evidence>
<dbReference type="GO" id="GO:0045329">
    <property type="term" value="P:carnitine biosynthetic process"/>
    <property type="evidence" value="ECO:0007669"/>
    <property type="project" value="UniProtKB-UniPathway"/>
</dbReference>
<evidence type="ECO:0000256" key="8">
    <source>
        <dbReference type="ARBA" id="ARBA00022964"/>
    </source>
</evidence>
<evidence type="ECO:0000256" key="12">
    <source>
        <dbReference type="ARBA" id="ARBA00031778"/>
    </source>
</evidence>
<evidence type="ECO:0000259" key="16">
    <source>
        <dbReference type="Pfam" id="PF02668"/>
    </source>
</evidence>
<dbReference type="InterPro" id="IPR042098">
    <property type="entry name" value="TauD-like_sf"/>
</dbReference>
<dbReference type="EC" id="1.14.11.8" evidence="5"/>
<name>A0A0F4Z652_9PEZI</name>
<evidence type="ECO:0000313" key="18">
    <source>
        <dbReference type="EMBL" id="KKA25982.1"/>
    </source>
</evidence>
<dbReference type="Proteomes" id="UP000033483">
    <property type="component" value="Unassembled WGS sequence"/>
</dbReference>
<protein>
    <recommendedName>
        <fullName evidence="5">trimethyllysine dioxygenase</fullName>
        <ecNumber evidence="5">1.14.11.8</ecNumber>
    </recommendedName>
    <alternativeName>
        <fullName evidence="12">Epsilon-trimethyllysine 2-oxoglutarate dioxygenase</fullName>
    </alternativeName>
    <alternativeName>
        <fullName evidence="11">TML hydroxylase</fullName>
    </alternativeName>
    <alternativeName>
        <fullName evidence="13">TML-alpha-ketoglutarate dioxygenase</fullName>
    </alternativeName>
</protein>
<evidence type="ECO:0000259" key="17">
    <source>
        <dbReference type="Pfam" id="PF06155"/>
    </source>
</evidence>
<dbReference type="GO" id="GO:0005506">
    <property type="term" value="F:iron ion binding"/>
    <property type="evidence" value="ECO:0007669"/>
    <property type="project" value="InterPro"/>
</dbReference>
<comment type="catalytic activity">
    <reaction evidence="15">
        <text>N(6),N(6),N(6)-trimethyl-L-lysine + 2-oxoglutarate + O2 = (3S)-3-hydroxy-N(6),N(6),N(6)-trimethyl-L-lysine + succinate + CO2</text>
        <dbReference type="Rhea" id="RHEA:14181"/>
        <dbReference type="ChEBI" id="CHEBI:15379"/>
        <dbReference type="ChEBI" id="CHEBI:16526"/>
        <dbReference type="ChEBI" id="CHEBI:16810"/>
        <dbReference type="ChEBI" id="CHEBI:30031"/>
        <dbReference type="ChEBI" id="CHEBI:58100"/>
        <dbReference type="ChEBI" id="CHEBI:141499"/>
        <dbReference type="EC" id="1.14.11.8"/>
    </reaction>
</comment>
<evidence type="ECO:0000256" key="6">
    <source>
        <dbReference type="ARBA" id="ARBA00022723"/>
    </source>
</evidence>
<comment type="pathway">
    <text evidence="3">Amine and polyamine biosynthesis; carnitine biosynthesis.</text>
</comment>
<keyword evidence="8" id="KW-0223">Dioxygenase</keyword>
<dbReference type="PANTHER" id="PTHR10696:SF51">
    <property type="entry name" value="TRIMETHYLLYSINE DIOXYGENASE, MITOCHONDRIAL"/>
    <property type="match status" value="1"/>
</dbReference>
<comment type="similarity">
    <text evidence="4">Belongs to the gamma-BBH/TMLD family.</text>
</comment>
<dbReference type="AlphaFoldDB" id="A0A0F4Z652"/>
<reference evidence="18 19" key="1">
    <citation type="submission" date="2015-03" db="EMBL/GenBank/DDBJ databases">
        <authorList>
            <person name="Radwan O."/>
            <person name="Al-Naeli F.A."/>
            <person name="Rendon G.A."/>
            <person name="Fields C."/>
        </authorList>
    </citation>
    <scope>NUCLEOTIDE SEQUENCE [LARGE SCALE GENOMIC DNA]</scope>
    <source>
        <strain evidence="18">CR-DP1</strain>
    </source>
</reference>
<dbReference type="NCBIfam" id="TIGR02410">
    <property type="entry name" value="carnitine_TMLD"/>
    <property type="match status" value="1"/>
</dbReference>
<dbReference type="InterPro" id="IPR010376">
    <property type="entry name" value="GBBH-like_N"/>
</dbReference>
<organism evidence="18 19">
    <name type="scientific">Thielaviopsis punctulata</name>
    <dbReference type="NCBI Taxonomy" id="72032"/>
    <lineage>
        <taxon>Eukaryota</taxon>
        <taxon>Fungi</taxon>
        <taxon>Dikarya</taxon>
        <taxon>Ascomycota</taxon>
        <taxon>Pezizomycotina</taxon>
        <taxon>Sordariomycetes</taxon>
        <taxon>Hypocreomycetidae</taxon>
        <taxon>Microascales</taxon>
        <taxon>Ceratocystidaceae</taxon>
        <taxon>Thielaviopsis</taxon>
    </lineage>
</organism>
<comment type="cofactor">
    <cofactor evidence="2">
        <name>L-ascorbate</name>
        <dbReference type="ChEBI" id="CHEBI:38290"/>
    </cofactor>
</comment>
<dbReference type="FunFam" id="3.60.130.10:FF:000001">
    <property type="entry name" value="Trimethyllysine dioxygenase, mitochondrial"/>
    <property type="match status" value="1"/>
</dbReference>
<sequence>PNIWLRECVHSATDQRILKTFTIPKDISAQSIEHDAKGLNVLWSDNHRSNYPWEFLGFWKNNDTRQSEKVDFKLWGSEIAEKPPTIDYKEVMLEDGNDTGIGRLTQLIREYGMVFVENTPADSALPTQRLIERIAFIRETHYGGFYDFIPDMAMADTAYTTIALPVHTDTTYFSDPAGLQSFHILSHTGPDAHGGASLLVDGYKAAAQLRAQNPRAFHVLATVRLPWHASGNKGITIAPDRRYPVLELGTDGELHRVRWNNDDRGVVPFDGGVSPDEWYDAARAWYEIVTATDMEYERLLKPGTTLIFDNWRVMHGRTAFSGLRRVCGGYINRDDFISRWRNTNFSSSAIRDIIVG</sequence>
<gene>
    <name evidence="18" type="ORF">TD95_002163</name>
</gene>
<dbReference type="PANTHER" id="PTHR10696">
    <property type="entry name" value="GAMMA-BUTYROBETAINE HYDROXYLASE-RELATED"/>
    <property type="match status" value="1"/>
</dbReference>
<evidence type="ECO:0000256" key="5">
    <source>
        <dbReference type="ARBA" id="ARBA00012267"/>
    </source>
</evidence>
<comment type="caution">
    <text evidence="18">The sequence shown here is derived from an EMBL/GenBank/DDBJ whole genome shotgun (WGS) entry which is preliminary data.</text>
</comment>
<dbReference type="UniPathway" id="UPA00118"/>
<keyword evidence="9" id="KW-0560">Oxidoreductase</keyword>
<comment type="cofactor">
    <cofactor evidence="1">
        <name>Fe(2+)</name>
        <dbReference type="ChEBI" id="CHEBI:29033"/>
    </cofactor>
</comment>